<comment type="caution">
    <text evidence="9">The sequence shown here is derived from an EMBL/GenBank/DDBJ whole genome shotgun (WGS) entry which is preliminary data.</text>
</comment>
<accession>A0ABW0P0E0</accession>
<dbReference type="InterPro" id="IPR001667">
    <property type="entry name" value="DDH_dom"/>
</dbReference>
<evidence type="ECO:0000256" key="2">
    <source>
        <dbReference type="ARBA" id="ARBA00019841"/>
    </source>
</evidence>
<evidence type="ECO:0000256" key="1">
    <source>
        <dbReference type="ARBA" id="ARBA00005915"/>
    </source>
</evidence>
<dbReference type="Pfam" id="PF01368">
    <property type="entry name" value="DHH"/>
    <property type="match status" value="1"/>
</dbReference>
<dbReference type="PANTHER" id="PTHR30255">
    <property type="entry name" value="SINGLE-STRANDED-DNA-SPECIFIC EXONUCLEASE RECJ"/>
    <property type="match status" value="1"/>
</dbReference>
<dbReference type="PANTHER" id="PTHR30255:SF2">
    <property type="entry name" value="SINGLE-STRANDED-DNA-SPECIFIC EXONUCLEASE RECJ"/>
    <property type="match status" value="1"/>
</dbReference>
<protein>
    <recommendedName>
        <fullName evidence="2">Single-stranded-DNA-specific exonuclease RecJ</fullName>
    </recommendedName>
</protein>
<dbReference type="Pfam" id="PF02272">
    <property type="entry name" value="DHHA1"/>
    <property type="match status" value="1"/>
</dbReference>
<evidence type="ECO:0000256" key="4">
    <source>
        <dbReference type="ARBA" id="ARBA00022801"/>
    </source>
</evidence>
<reference evidence="10" key="1">
    <citation type="journal article" date="2019" name="Int. J. Syst. Evol. Microbiol.">
        <title>The Global Catalogue of Microorganisms (GCM) 10K type strain sequencing project: providing services to taxonomists for standard genome sequencing and annotation.</title>
        <authorList>
            <consortium name="The Broad Institute Genomics Platform"/>
            <consortium name="The Broad Institute Genome Sequencing Center for Infectious Disease"/>
            <person name="Wu L."/>
            <person name="Ma J."/>
        </authorList>
    </citation>
    <scope>NUCLEOTIDE SEQUENCE [LARGE SCALE GENOMIC DNA]</scope>
    <source>
        <strain evidence="10">CCUG 43117</strain>
    </source>
</reference>
<evidence type="ECO:0000259" key="7">
    <source>
        <dbReference type="Pfam" id="PF02272"/>
    </source>
</evidence>
<dbReference type="InterPro" id="IPR051673">
    <property type="entry name" value="SSDNA_exonuclease_RecJ"/>
</dbReference>
<evidence type="ECO:0000256" key="3">
    <source>
        <dbReference type="ARBA" id="ARBA00022722"/>
    </source>
</evidence>
<evidence type="ECO:0000259" key="6">
    <source>
        <dbReference type="Pfam" id="PF01368"/>
    </source>
</evidence>
<dbReference type="Gene3D" id="3.10.310.30">
    <property type="match status" value="1"/>
</dbReference>
<evidence type="ECO:0000313" key="10">
    <source>
        <dbReference type="Proteomes" id="UP001596060"/>
    </source>
</evidence>
<dbReference type="Proteomes" id="UP001596060">
    <property type="component" value="Unassembled WGS sequence"/>
</dbReference>
<feature type="domain" description="DHHA1" evidence="7">
    <location>
        <begin position="328"/>
        <end position="419"/>
    </location>
</feature>
<dbReference type="EMBL" id="JBHSLU010000037">
    <property type="protein sequence ID" value="MFC5506221.1"/>
    <property type="molecule type" value="Genomic_DNA"/>
</dbReference>
<name>A0ABW0P0E0_9HYPH</name>
<comment type="similarity">
    <text evidence="1">Belongs to the RecJ family.</text>
</comment>
<dbReference type="InterPro" id="IPR003156">
    <property type="entry name" value="DHHA1_dom"/>
</dbReference>
<dbReference type="InterPro" id="IPR038763">
    <property type="entry name" value="DHH_sf"/>
</dbReference>
<dbReference type="Pfam" id="PF17768">
    <property type="entry name" value="RecJ_OB"/>
    <property type="match status" value="1"/>
</dbReference>
<sequence length="539" mass="56677">MKVALFDQFLLDRGKSKLALDLSLDDALFIASWQSGFCEAVELVTNAISAGERIFVFGDYDVDGMTSASIWLRVLRALGASVDVLIPSRADGYGLSLKAVQQASDAGASLLICVDSGTDRVREIELASQSGLRSLVIDHHLPKGGRAEASCPTVLINGHFSADPMLAKLCAAGQSYAIASAVFDRLEASLEVAVRSSVRQHLLQYAMVGTISDMMDIGPGFNRAIVTAGLDELRSDPVPSLRALLGALFKGADEKIGTSTISFGVGPAINSAGRFSSPEIAIGLLMSDAPGDAEVFAARLVELNDGRRQLQSAMFDEAMGAVDRNRPIAAFVGDDWEKGLVGLVASGMVDALQVPALAATRIGDVIHGSGRSVPGFDLGRAVIAAVQAGILLGGGGHAAACGFQCAPEQWESFRLFLEEDVLRADHGATSHVDMVIDVAALNVDEIGAFSGLAPYGQGWPQPVIGIPCTLYEVAVIGKNKDTIRVNAGFKGVAFRASHNGLMKLLESRGRKAIVIGEPVISEFGGSLSAEMRIRDVVVL</sequence>
<keyword evidence="5" id="KW-0269">Exonuclease</keyword>
<keyword evidence="4" id="KW-0378">Hydrolase</keyword>
<dbReference type="RefSeq" id="WP_377817180.1">
    <property type="nucleotide sequence ID" value="NZ_JBHSLU010000037.1"/>
</dbReference>
<dbReference type="Gene3D" id="3.90.1640.30">
    <property type="match status" value="1"/>
</dbReference>
<evidence type="ECO:0000256" key="5">
    <source>
        <dbReference type="ARBA" id="ARBA00022839"/>
    </source>
</evidence>
<feature type="domain" description="DDH" evidence="6">
    <location>
        <begin position="53"/>
        <end position="170"/>
    </location>
</feature>
<keyword evidence="3" id="KW-0540">Nuclease</keyword>
<evidence type="ECO:0000313" key="9">
    <source>
        <dbReference type="EMBL" id="MFC5506221.1"/>
    </source>
</evidence>
<organism evidence="9 10">
    <name type="scientific">Bosea massiliensis</name>
    <dbReference type="NCBI Taxonomy" id="151419"/>
    <lineage>
        <taxon>Bacteria</taxon>
        <taxon>Pseudomonadati</taxon>
        <taxon>Pseudomonadota</taxon>
        <taxon>Alphaproteobacteria</taxon>
        <taxon>Hyphomicrobiales</taxon>
        <taxon>Boseaceae</taxon>
        <taxon>Bosea</taxon>
    </lineage>
</organism>
<evidence type="ECO:0000259" key="8">
    <source>
        <dbReference type="Pfam" id="PF17768"/>
    </source>
</evidence>
<gene>
    <name evidence="9" type="ORF">ACFPN9_13235</name>
</gene>
<keyword evidence="10" id="KW-1185">Reference proteome</keyword>
<feature type="domain" description="RecJ OB" evidence="8">
    <location>
        <begin position="432"/>
        <end position="535"/>
    </location>
</feature>
<dbReference type="InterPro" id="IPR041122">
    <property type="entry name" value="RecJ_OB"/>
</dbReference>
<proteinExistence type="inferred from homology"/>
<dbReference type="SUPFAM" id="SSF64182">
    <property type="entry name" value="DHH phosphoesterases"/>
    <property type="match status" value="1"/>
</dbReference>